<comment type="similarity">
    <text evidence="4">Belongs to the purine/pyrimidine phosphoribosyltransferase family. GfcR subfamily.</text>
</comment>
<dbReference type="GO" id="GO:0006222">
    <property type="term" value="P:UMP biosynthetic process"/>
    <property type="evidence" value="ECO:0007669"/>
    <property type="project" value="TreeGrafter"/>
</dbReference>
<keyword evidence="6" id="KW-0328">Glycosyltransferase</keyword>
<gene>
    <name evidence="4" type="primary">gfcR</name>
    <name evidence="6" type="ORF">CUN85_11365</name>
</gene>
<evidence type="ECO:0000313" key="6">
    <source>
        <dbReference type="EMBL" id="TGC07396.1"/>
    </source>
</evidence>
<dbReference type="OrthoDB" id="68893at2157"/>
<dbReference type="GO" id="GO:0010468">
    <property type="term" value="P:regulation of gene expression"/>
    <property type="evidence" value="ECO:0007669"/>
    <property type="project" value="UniProtKB-UniRule"/>
</dbReference>
<evidence type="ECO:0000256" key="1">
    <source>
        <dbReference type="ARBA" id="ARBA00023015"/>
    </source>
</evidence>
<dbReference type="Gene3D" id="3.40.50.2020">
    <property type="match status" value="1"/>
</dbReference>
<dbReference type="Proteomes" id="UP000297295">
    <property type="component" value="Unassembled WGS sequence"/>
</dbReference>
<keyword evidence="1 4" id="KW-0805">Transcription regulation</keyword>
<proteinExistence type="inferred from homology"/>
<protein>
    <recommendedName>
        <fullName evidence="4">Transcriptional regulator GfcR</fullName>
    </recommendedName>
</protein>
<dbReference type="GO" id="GO:0019856">
    <property type="term" value="P:pyrimidine nucleobase biosynthetic process"/>
    <property type="evidence" value="ECO:0007669"/>
    <property type="project" value="TreeGrafter"/>
</dbReference>
<dbReference type="PANTHER" id="PTHR19278">
    <property type="entry name" value="OROTATE PHOSPHORIBOSYLTRANSFERASE"/>
    <property type="match status" value="1"/>
</dbReference>
<dbReference type="SUPFAM" id="SSF53271">
    <property type="entry name" value="PRTase-like"/>
    <property type="match status" value="1"/>
</dbReference>
<name>A0A4E0PUX3_9EURY</name>
<comment type="domain">
    <text evidence="4">Contains an N-terminal DNA-binding winged helix-turn-helix domain and a C-terminal regulatory domain (or effector binding domain) resembling phosphoribosyltransferase (PRT) domain.</text>
</comment>
<evidence type="ECO:0000313" key="7">
    <source>
        <dbReference type="Proteomes" id="UP000297295"/>
    </source>
</evidence>
<evidence type="ECO:0000256" key="3">
    <source>
        <dbReference type="ARBA" id="ARBA00023163"/>
    </source>
</evidence>
<keyword evidence="6" id="KW-0808">Transferase</keyword>
<comment type="caution">
    <text evidence="6">The sequence shown here is derived from an EMBL/GenBank/DDBJ whole genome shotgun (WGS) entry which is preliminary data.</text>
</comment>
<evidence type="ECO:0000256" key="2">
    <source>
        <dbReference type="ARBA" id="ARBA00023125"/>
    </source>
</evidence>
<dbReference type="NCBIfam" id="NF002620">
    <property type="entry name" value="PRK02277.1"/>
    <property type="match status" value="1"/>
</dbReference>
<dbReference type="GO" id="GO:0003677">
    <property type="term" value="F:DNA binding"/>
    <property type="evidence" value="ECO:0007669"/>
    <property type="project" value="UniProtKB-UniRule"/>
</dbReference>
<keyword evidence="3 4" id="KW-0804">Transcription</keyword>
<dbReference type="PANTHER" id="PTHR19278:SF41">
    <property type="entry name" value="PYRE-LIKE PROTEIN"/>
    <property type="match status" value="1"/>
</dbReference>
<keyword evidence="2 4" id="KW-0238">DNA-binding</keyword>
<dbReference type="AlphaFoldDB" id="A0A4E0PUX3"/>
<dbReference type="GO" id="GO:0004588">
    <property type="term" value="F:orotate phosphoribosyltransferase activity"/>
    <property type="evidence" value="ECO:0007669"/>
    <property type="project" value="TreeGrafter"/>
</dbReference>
<accession>A0A4E0PUX3</accession>
<sequence>MKNIDKLIQKAVELQANGLVTRQIADELNVSRDTVTWLLTRSKKEEVPPAPKDISVNWSSIGKSAFRLRHIGIALCDMVLDTMAETATEADVVVGIGLSGVPLASLMADELELELSVYHAYNEQSDQAQNRGAFSRNFSSINGKKCIIVDDVITTGSTMNDVINHLRSAGAKPIAVAVLVDKSGSELISEVPVNSLVRIVRVD</sequence>
<dbReference type="Pfam" id="PF00156">
    <property type="entry name" value="Pribosyltran"/>
    <property type="match status" value="1"/>
</dbReference>
<evidence type="ECO:0000259" key="5">
    <source>
        <dbReference type="Pfam" id="PF00156"/>
    </source>
</evidence>
<feature type="domain" description="Phosphoribosyltransferase" evidence="5">
    <location>
        <begin position="87"/>
        <end position="187"/>
    </location>
</feature>
<dbReference type="CDD" id="cd06223">
    <property type="entry name" value="PRTases_typeI"/>
    <property type="match status" value="1"/>
</dbReference>
<keyword evidence="7" id="KW-1185">Reference proteome</keyword>
<dbReference type="InterPro" id="IPR000836">
    <property type="entry name" value="PRTase_dom"/>
</dbReference>
<organism evidence="6 7">
    <name type="scientific">Methanolobus halotolerans</name>
    <dbReference type="NCBI Taxonomy" id="2052935"/>
    <lineage>
        <taxon>Archaea</taxon>
        <taxon>Methanobacteriati</taxon>
        <taxon>Methanobacteriota</taxon>
        <taxon>Stenosarchaea group</taxon>
        <taxon>Methanomicrobia</taxon>
        <taxon>Methanosarcinales</taxon>
        <taxon>Methanosarcinaceae</taxon>
        <taxon>Methanolobus</taxon>
    </lineage>
</organism>
<reference evidence="6 7" key="1">
    <citation type="submission" date="2017-11" db="EMBL/GenBank/DDBJ databases">
        <title>Isolation and Characterization of Methanogenic Archaea from Saline Meromictic Lake at Siberia.</title>
        <authorList>
            <person name="Shen Y."/>
            <person name="Huang H.-H."/>
            <person name="Lai M.-C."/>
            <person name="Chen S.-C."/>
        </authorList>
    </citation>
    <scope>NUCLEOTIDE SEQUENCE [LARGE SCALE GENOMIC DNA]</scope>
    <source>
        <strain evidence="6 7">SY-01</strain>
    </source>
</reference>
<dbReference type="InterPro" id="IPR029057">
    <property type="entry name" value="PRTase-like"/>
</dbReference>
<dbReference type="HAMAP" id="MF_01214">
    <property type="entry name" value="GfcR"/>
    <property type="match status" value="1"/>
</dbReference>
<evidence type="ECO:0000256" key="4">
    <source>
        <dbReference type="HAMAP-Rule" id="MF_01214"/>
    </source>
</evidence>
<dbReference type="InterPro" id="IPR022854">
    <property type="entry name" value="GfcR-like"/>
</dbReference>
<dbReference type="EMBL" id="PGGK01000016">
    <property type="protein sequence ID" value="TGC07396.1"/>
    <property type="molecule type" value="Genomic_DNA"/>
</dbReference>
<dbReference type="RefSeq" id="WP_135390420.1">
    <property type="nucleotide sequence ID" value="NZ_PGGK01000016.1"/>
</dbReference>